<protein>
    <submittedName>
        <fullName evidence="2">L-glyceraldehyde 3-phosphate reductase</fullName>
        <ecNumber evidence="2">1.1.1.-</ecNumber>
    </submittedName>
</protein>
<dbReference type="PANTHER" id="PTHR43312">
    <property type="entry name" value="D-THREO-ALDOSE 1-DEHYDROGENASE"/>
    <property type="match status" value="1"/>
</dbReference>
<keyword evidence="2" id="KW-0560">Oxidoreductase</keyword>
<keyword evidence="3" id="KW-1185">Reference proteome</keyword>
<evidence type="ECO:0000313" key="2">
    <source>
        <dbReference type="EMBL" id="QDU72209.1"/>
    </source>
</evidence>
<dbReference type="SUPFAM" id="SSF51430">
    <property type="entry name" value="NAD(P)-linked oxidoreductase"/>
    <property type="match status" value="1"/>
</dbReference>
<dbReference type="CDD" id="cd19096">
    <property type="entry name" value="AKR_Fe-S_oxidoreductase"/>
    <property type="match status" value="1"/>
</dbReference>
<accession>A0A518BZ09</accession>
<dbReference type="InterPro" id="IPR036812">
    <property type="entry name" value="NAD(P)_OxRdtase_dom_sf"/>
</dbReference>
<dbReference type="AlphaFoldDB" id="A0A518BZ09"/>
<organism evidence="2 3">
    <name type="scientific">Mucisphaera calidilacus</name>
    <dbReference type="NCBI Taxonomy" id="2527982"/>
    <lineage>
        <taxon>Bacteria</taxon>
        <taxon>Pseudomonadati</taxon>
        <taxon>Planctomycetota</taxon>
        <taxon>Phycisphaerae</taxon>
        <taxon>Phycisphaerales</taxon>
        <taxon>Phycisphaeraceae</taxon>
        <taxon>Mucisphaera</taxon>
    </lineage>
</organism>
<dbReference type="GO" id="GO:0016491">
    <property type="term" value="F:oxidoreductase activity"/>
    <property type="evidence" value="ECO:0007669"/>
    <property type="project" value="UniProtKB-KW"/>
</dbReference>
<dbReference type="Pfam" id="PF00248">
    <property type="entry name" value="Aldo_ket_red"/>
    <property type="match status" value="1"/>
</dbReference>
<name>A0A518BZ09_9BACT</name>
<gene>
    <name evidence="2" type="primary">gpr_3</name>
    <name evidence="2" type="ORF">Pan265_20730</name>
</gene>
<dbReference type="PRINTS" id="PR00069">
    <property type="entry name" value="ALDKETRDTASE"/>
</dbReference>
<dbReference type="Gene3D" id="3.20.20.100">
    <property type="entry name" value="NADP-dependent oxidoreductase domain"/>
    <property type="match status" value="1"/>
</dbReference>
<feature type="domain" description="NADP-dependent oxidoreductase" evidence="1">
    <location>
        <begin position="47"/>
        <end position="220"/>
    </location>
</feature>
<dbReference type="InterPro" id="IPR023210">
    <property type="entry name" value="NADP_OxRdtase_dom"/>
</dbReference>
<dbReference type="EMBL" id="CP036280">
    <property type="protein sequence ID" value="QDU72209.1"/>
    <property type="molecule type" value="Genomic_DNA"/>
</dbReference>
<dbReference type="EC" id="1.1.1.-" evidence="2"/>
<sequence>MTATATQMAYRRFGRTEIQMPVFSTGGMRYQHGWKDVPLAEIPDDVQENLNNTVRRGWELGINHIETARGYGPSERQLGVILPEFDRDKLILQTKIGPTDDADEFLSHFDESLERLGVDYVDLFSLHGINDSRDLLKALKPGGCLQAARKLQSEGKVRHVGFSTHGYRDVILRAIDTDLYGGFDYVNVHWYYIFQRNWPVIEAARAKDMGVFIISPTDKGGQLYAPPDKLRELCEPLDPMVFNDLFCLARTQVHTLSLGAARPSDYDAHMEAVGLLDRADELVTPIVRRLENAMHEAIGATSPEAWSEMVPDDRLGPSGLNLQTILWLRNLAVGWDLVNYGKMRFNLFGGGGSWFAGLRPAEALPTARDEELVAASSGPIAGRVPDLAREALEMLGGEAVKRLSES</sequence>
<dbReference type="FunFam" id="3.20.20.100:FF:000070">
    <property type="entry name" value="Aldo/keto reductase"/>
    <property type="match status" value="1"/>
</dbReference>
<dbReference type="KEGG" id="mcad:Pan265_20730"/>
<dbReference type="InterPro" id="IPR020471">
    <property type="entry name" value="AKR"/>
</dbReference>
<proteinExistence type="predicted"/>
<reference evidence="2 3" key="1">
    <citation type="submission" date="2019-02" db="EMBL/GenBank/DDBJ databases">
        <title>Deep-cultivation of Planctomycetes and their phenomic and genomic characterization uncovers novel biology.</title>
        <authorList>
            <person name="Wiegand S."/>
            <person name="Jogler M."/>
            <person name="Boedeker C."/>
            <person name="Pinto D."/>
            <person name="Vollmers J."/>
            <person name="Rivas-Marin E."/>
            <person name="Kohn T."/>
            <person name="Peeters S.H."/>
            <person name="Heuer A."/>
            <person name="Rast P."/>
            <person name="Oberbeckmann S."/>
            <person name="Bunk B."/>
            <person name="Jeske O."/>
            <person name="Meyerdierks A."/>
            <person name="Storesund J.E."/>
            <person name="Kallscheuer N."/>
            <person name="Luecker S."/>
            <person name="Lage O.M."/>
            <person name="Pohl T."/>
            <person name="Merkel B.J."/>
            <person name="Hornburger P."/>
            <person name="Mueller R.-W."/>
            <person name="Bruemmer F."/>
            <person name="Labrenz M."/>
            <person name="Spormann A.M."/>
            <person name="Op den Camp H."/>
            <person name="Overmann J."/>
            <person name="Amann R."/>
            <person name="Jetten M.S.M."/>
            <person name="Mascher T."/>
            <person name="Medema M.H."/>
            <person name="Devos D.P."/>
            <person name="Kaster A.-K."/>
            <person name="Ovreas L."/>
            <person name="Rohde M."/>
            <person name="Galperin M.Y."/>
            <person name="Jogler C."/>
        </authorList>
    </citation>
    <scope>NUCLEOTIDE SEQUENCE [LARGE SCALE GENOMIC DNA]</scope>
    <source>
        <strain evidence="2 3">Pan265</strain>
    </source>
</reference>
<evidence type="ECO:0000313" key="3">
    <source>
        <dbReference type="Proteomes" id="UP000320386"/>
    </source>
</evidence>
<dbReference type="InterPro" id="IPR053135">
    <property type="entry name" value="AKR2_Oxidoreductase"/>
</dbReference>
<evidence type="ECO:0000259" key="1">
    <source>
        <dbReference type="Pfam" id="PF00248"/>
    </source>
</evidence>
<dbReference type="Proteomes" id="UP000320386">
    <property type="component" value="Chromosome"/>
</dbReference>
<dbReference type="PANTHER" id="PTHR43312:SF2">
    <property type="entry name" value="OXIDOREDUCTASE"/>
    <property type="match status" value="1"/>
</dbReference>